<dbReference type="Gene3D" id="3.20.20.140">
    <property type="entry name" value="Metal-dependent hydrolases"/>
    <property type="match status" value="1"/>
</dbReference>
<keyword evidence="11" id="KW-1185">Reference proteome</keyword>
<gene>
    <name evidence="10" type="ORF">A6K24_17815</name>
</gene>
<dbReference type="EMBL" id="LWSG01000006">
    <property type="protein sequence ID" value="OAS87912.1"/>
    <property type="molecule type" value="Genomic_DNA"/>
</dbReference>
<comment type="similarity">
    <text evidence="2 8">Belongs to the PHP hydrolase family. HisK subfamily.</text>
</comment>
<evidence type="ECO:0000256" key="6">
    <source>
        <dbReference type="ARBA" id="ARBA00023102"/>
    </source>
</evidence>
<dbReference type="InterPro" id="IPR010140">
    <property type="entry name" value="Histidinol_P_phosphatase_HisJ"/>
</dbReference>
<dbReference type="OrthoDB" id="9775255at2"/>
<proteinExistence type="inferred from homology"/>
<evidence type="ECO:0000256" key="7">
    <source>
        <dbReference type="ARBA" id="ARBA00049158"/>
    </source>
</evidence>
<evidence type="ECO:0000256" key="3">
    <source>
        <dbReference type="ARBA" id="ARBA00013085"/>
    </source>
</evidence>
<evidence type="ECO:0000259" key="9">
    <source>
        <dbReference type="Pfam" id="PF02811"/>
    </source>
</evidence>
<comment type="pathway">
    <text evidence="1 8">Amino-acid biosynthesis; L-histidine biosynthesis; L-histidine from 5-phospho-alpha-D-ribose 1-diphosphate: step 8/9.</text>
</comment>
<dbReference type="GO" id="GO:0005737">
    <property type="term" value="C:cytoplasm"/>
    <property type="evidence" value="ECO:0007669"/>
    <property type="project" value="TreeGrafter"/>
</dbReference>
<comment type="catalytic activity">
    <reaction evidence="7 8">
        <text>L-histidinol phosphate + H2O = L-histidinol + phosphate</text>
        <dbReference type="Rhea" id="RHEA:14465"/>
        <dbReference type="ChEBI" id="CHEBI:15377"/>
        <dbReference type="ChEBI" id="CHEBI:43474"/>
        <dbReference type="ChEBI" id="CHEBI:57699"/>
        <dbReference type="ChEBI" id="CHEBI:57980"/>
        <dbReference type="EC" id="3.1.3.15"/>
    </reaction>
</comment>
<evidence type="ECO:0000313" key="10">
    <source>
        <dbReference type="EMBL" id="OAS87912.1"/>
    </source>
</evidence>
<organism evidence="10 11">
    <name type="scientific">Metabacillus litoralis</name>
    <dbReference type="NCBI Taxonomy" id="152268"/>
    <lineage>
        <taxon>Bacteria</taxon>
        <taxon>Bacillati</taxon>
        <taxon>Bacillota</taxon>
        <taxon>Bacilli</taxon>
        <taxon>Bacillales</taxon>
        <taxon>Bacillaceae</taxon>
        <taxon>Metabacillus</taxon>
    </lineage>
</organism>
<dbReference type="CDD" id="cd12110">
    <property type="entry name" value="PHP_HisPPase_Hisj_like"/>
    <property type="match status" value="1"/>
</dbReference>
<dbReference type="InterPro" id="IPR004013">
    <property type="entry name" value="PHP_dom"/>
</dbReference>
<dbReference type="PANTHER" id="PTHR21039">
    <property type="entry name" value="HISTIDINOL PHOSPHATASE-RELATED"/>
    <property type="match status" value="1"/>
</dbReference>
<dbReference type="NCBIfam" id="NF005235">
    <property type="entry name" value="PRK06740.1"/>
    <property type="match status" value="1"/>
</dbReference>
<evidence type="ECO:0000256" key="8">
    <source>
        <dbReference type="RuleBase" id="RU366003"/>
    </source>
</evidence>
<dbReference type="GO" id="GO:0000105">
    <property type="term" value="P:L-histidine biosynthetic process"/>
    <property type="evidence" value="ECO:0007669"/>
    <property type="project" value="UniProtKB-UniRule"/>
</dbReference>
<dbReference type="AlphaFoldDB" id="A0A179T608"/>
<accession>A0A179T608</accession>
<keyword evidence="5 8" id="KW-0378">Hydrolase</keyword>
<dbReference type="PANTHER" id="PTHR21039:SF0">
    <property type="entry name" value="HISTIDINOL-PHOSPHATASE"/>
    <property type="match status" value="1"/>
</dbReference>
<dbReference type="InterPro" id="IPR016195">
    <property type="entry name" value="Pol/histidinol_Pase-like"/>
</dbReference>
<sequence>MKIDYHVHLEEGPYSFRWLEKTYHNLLTGQPISELKHSKQWLSESLLLLSERMAKGAYDPSWLDLYLENAKKKGLKEVGIVDHLYRFTESRNYFKKHILLDDSRLGSLQKQWLDLVMTESMGDFVKAITASKEKWEKQGIKLKIGLEADYFEAGEDELTEILGKHDWDFIHGSVHFVRGWGFDNPQTKDEFKKYDLYELYKEFFQTIENATRSGLFDFISHLDNLKVFGYRPNESELIPLYKKVVKALKQMNVATEINAGLYYRFPVKEICPNETFLDLLIEENIPLLISSDAHFPEDIGAFVHENIEMLQQKGVKEIATFEKRNRVMKPLSL</sequence>
<dbReference type="UniPathway" id="UPA00031">
    <property type="reaction ID" value="UER00013"/>
</dbReference>
<dbReference type="STRING" id="152268.A6K24_17815"/>
<reference evidence="11" key="1">
    <citation type="submission" date="2016-04" db="EMBL/GenBank/DDBJ databases">
        <authorList>
            <person name="Lyu Z."/>
            <person name="Lyu W."/>
        </authorList>
    </citation>
    <scope>NUCLEOTIDE SEQUENCE [LARGE SCALE GENOMIC DNA]</scope>
    <source>
        <strain evidence="11">C44</strain>
    </source>
</reference>
<keyword evidence="4 8" id="KW-0028">Amino-acid biosynthesis</keyword>
<dbReference type="NCBIfam" id="NF005596">
    <property type="entry name" value="PRK07328.1"/>
    <property type="match status" value="1"/>
</dbReference>
<dbReference type="RefSeq" id="WP_066328986.1">
    <property type="nucleotide sequence ID" value="NZ_LWSG01000006.1"/>
</dbReference>
<evidence type="ECO:0000256" key="2">
    <source>
        <dbReference type="ARBA" id="ARBA00009152"/>
    </source>
</evidence>
<dbReference type="EC" id="3.1.3.15" evidence="3 8"/>
<dbReference type="Proteomes" id="UP000078534">
    <property type="component" value="Unassembled WGS sequence"/>
</dbReference>
<dbReference type="Pfam" id="PF02811">
    <property type="entry name" value="PHP"/>
    <property type="match status" value="1"/>
</dbReference>
<protein>
    <recommendedName>
        <fullName evidence="3 8">Histidinol-phosphatase</fullName>
        <shortName evidence="8">HolPase</shortName>
        <ecNumber evidence="3 8">3.1.3.15</ecNumber>
    </recommendedName>
</protein>
<evidence type="ECO:0000313" key="11">
    <source>
        <dbReference type="Proteomes" id="UP000078534"/>
    </source>
</evidence>
<feature type="domain" description="PHP" evidence="9">
    <location>
        <begin position="65"/>
        <end position="259"/>
    </location>
</feature>
<comment type="caution">
    <text evidence="10">The sequence shown here is derived from an EMBL/GenBank/DDBJ whole genome shotgun (WGS) entry which is preliminary data.</text>
</comment>
<evidence type="ECO:0000256" key="1">
    <source>
        <dbReference type="ARBA" id="ARBA00004970"/>
    </source>
</evidence>
<dbReference type="GO" id="GO:0004401">
    <property type="term" value="F:histidinol-phosphatase activity"/>
    <property type="evidence" value="ECO:0007669"/>
    <property type="project" value="UniProtKB-UniRule"/>
</dbReference>
<evidence type="ECO:0000256" key="5">
    <source>
        <dbReference type="ARBA" id="ARBA00022801"/>
    </source>
</evidence>
<name>A0A179T608_9BACI</name>
<evidence type="ECO:0000256" key="4">
    <source>
        <dbReference type="ARBA" id="ARBA00022605"/>
    </source>
</evidence>
<keyword evidence="6 8" id="KW-0368">Histidine biosynthesis</keyword>
<dbReference type="NCBIfam" id="TIGR01856">
    <property type="entry name" value="hisJ_fam"/>
    <property type="match status" value="1"/>
</dbReference>
<dbReference type="SUPFAM" id="SSF89550">
    <property type="entry name" value="PHP domain-like"/>
    <property type="match status" value="1"/>
</dbReference>